<keyword evidence="4" id="KW-0808">Transferase</keyword>
<keyword evidence="5" id="KW-1185">Reference proteome</keyword>
<feature type="domain" description="Acyltransferase 3" evidence="3">
    <location>
        <begin position="23"/>
        <end position="329"/>
    </location>
</feature>
<feature type="region of interest" description="Disordered" evidence="1">
    <location>
        <begin position="1"/>
        <end position="20"/>
    </location>
</feature>
<feature type="transmembrane region" description="Helical" evidence="2">
    <location>
        <begin position="58"/>
        <end position="76"/>
    </location>
</feature>
<evidence type="ECO:0000259" key="3">
    <source>
        <dbReference type="Pfam" id="PF01757"/>
    </source>
</evidence>
<keyword evidence="2" id="KW-1133">Transmembrane helix</keyword>
<feature type="transmembrane region" description="Helical" evidence="2">
    <location>
        <begin position="88"/>
        <end position="110"/>
    </location>
</feature>
<feature type="transmembrane region" description="Helical" evidence="2">
    <location>
        <begin position="116"/>
        <end position="135"/>
    </location>
</feature>
<dbReference type="Pfam" id="PF01757">
    <property type="entry name" value="Acyl_transf_3"/>
    <property type="match status" value="1"/>
</dbReference>
<feature type="transmembrane region" description="Helical" evidence="2">
    <location>
        <begin position="28"/>
        <end position="46"/>
    </location>
</feature>
<keyword evidence="2" id="KW-0472">Membrane</keyword>
<keyword evidence="2" id="KW-0812">Transmembrane</keyword>
<feature type="transmembrane region" description="Helical" evidence="2">
    <location>
        <begin position="244"/>
        <end position="266"/>
    </location>
</feature>
<accession>A0ABW1JJK0</accession>
<feature type="transmembrane region" description="Helical" evidence="2">
    <location>
        <begin position="147"/>
        <end position="165"/>
    </location>
</feature>
<dbReference type="Proteomes" id="UP001596189">
    <property type="component" value="Unassembled WGS sequence"/>
</dbReference>
<gene>
    <name evidence="4" type="ORF">ACFQDO_18130</name>
</gene>
<proteinExistence type="predicted"/>
<sequence length="359" mass="39118">MSSTTSDPAPDAPPGQPPRVRQTWVDQARWVAITLVVIGHVVGLLRGRSDLARAISDFVYTFHIAGLVLLAGWGARRQRASGEGLTKIFWQLLVPYVVFQLLAFAANRVFEGAHPSWSFTSQTFGLWFLVALAAWRLLGPWFHGLRWPVLPALALALLAGLSPRIGDHLSLSRIAFFLPVFVAGPWVVDRVSHWRTLPAARAAGGLLLAGWGLWVAGHQPTFDRTIFFGRDSYDALGQGGLHGVLARLAALALTTVLAVCLLVLVPGRPGAPTRVGRWAAEAGRHTMYPYLLHLPLLTVLAWSGLLGRPAPTIATLVGVLAAVAFCVVTVLPPVRFVAGPFVEPRTWAQRWLRPRARRP</sequence>
<keyword evidence="4" id="KW-0012">Acyltransferase</keyword>
<dbReference type="RefSeq" id="WP_345717585.1">
    <property type="nucleotide sequence ID" value="NZ_BAABFP010000007.1"/>
</dbReference>
<dbReference type="GO" id="GO:0016746">
    <property type="term" value="F:acyltransferase activity"/>
    <property type="evidence" value="ECO:0007669"/>
    <property type="project" value="UniProtKB-KW"/>
</dbReference>
<organism evidence="4 5">
    <name type="scientific">Angustibacter luteus</name>
    <dbReference type="NCBI Taxonomy" id="658456"/>
    <lineage>
        <taxon>Bacteria</taxon>
        <taxon>Bacillati</taxon>
        <taxon>Actinomycetota</taxon>
        <taxon>Actinomycetes</taxon>
        <taxon>Kineosporiales</taxon>
        <taxon>Kineosporiaceae</taxon>
    </lineage>
</organism>
<comment type="caution">
    <text evidence="4">The sequence shown here is derived from an EMBL/GenBank/DDBJ whole genome shotgun (WGS) entry which is preliminary data.</text>
</comment>
<evidence type="ECO:0000256" key="1">
    <source>
        <dbReference type="SAM" id="MobiDB-lite"/>
    </source>
</evidence>
<evidence type="ECO:0000256" key="2">
    <source>
        <dbReference type="SAM" id="Phobius"/>
    </source>
</evidence>
<feature type="transmembrane region" description="Helical" evidence="2">
    <location>
        <begin position="287"/>
        <end position="306"/>
    </location>
</feature>
<dbReference type="PANTHER" id="PTHR37312">
    <property type="entry name" value="MEMBRANE-BOUND ACYLTRANSFERASE YKRP-RELATED"/>
    <property type="match status" value="1"/>
</dbReference>
<dbReference type="PANTHER" id="PTHR37312:SF1">
    <property type="entry name" value="MEMBRANE-BOUND ACYLTRANSFERASE YKRP-RELATED"/>
    <property type="match status" value="1"/>
</dbReference>
<evidence type="ECO:0000313" key="4">
    <source>
        <dbReference type="EMBL" id="MFC6009057.1"/>
    </source>
</evidence>
<dbReference type="InterPro" id="IPR002656">
    <property type="entry name" value="Acyl_transf_3_dom"/>
</dbReference>
<feature type="transmembrane region" description="Helical" evidence="2">
    <location>
        <begin position="171"/>
        <end position="188"/>
    </location>
</feature>
<evidence type="ECO:0000313" key="5">
    <source>
        <dbReference type="Proteomes" id="UP001596189"/>
    </source>
</evidence>
<reference evidence="5" key="1">
    <citation type="journal article" date="2019" name="Int. J. Syst. Evol. Microbiol.">
        <title>The Global Catalogue of Microorganisms (GCM) 10K type strain sequencing project: providing services to taxonomists for standard genome sequencing and annotation.</title>
        <authorList>
            <consortium name="The Broad Institute Genomics Platform"/>
            <consortium name="The Broad Institute Genome Sequencing Center for Infectious Disease"/>
            <person name="Wu L."/>
            <person name="Ma J."/>
        </authorList>
    </citation>
    <scope>NUCLEOTIDE SEQUENCE [LARGE SCALE GENOMIC DNA]</scope>
    <source>
        <strain evidence="5">KACC 14249</strain>
    </source>
</reference>
<dbReference type="InterPro" id="IPR052734">
    <property type="entry name" value="Nod_factor_acetyltransferase"/>
</dbReference>
<name>A0ABW1JJK0_9ACTN</name>
<feature type="transmembrane region" description="Helical" evidence="2">
    <location>
        <begin position="312"/>
        <end position="331"/>
    </location>
</feature>
<dbReference type="EMBL" id="JBHSRD010000008">
    <property type="protein sequence ID" value="MFC6009057.1"/>
    <property type="molecule type" value="Genomic_DNA"/>
</dbReference>
<protein>
    <submittedName>
        <fullName evidence="4">Acyltransferase family protein</fullName>
    </submittedName>
</protein>